<dbReference type="Proteomes" id="UP001152523">
    <property type="component" value="Unassembled WGS sequence"/>
</dbReference>
<feature type="transmembrane region" description="Helical" evidence="2">
    <location>
        <begin position="84"/>
        <end position="101"/>
    </location>
</feature>
<feature type="compositionally biased region" description="Polar residues" evidence="1">
    <location>
        <begin position="1"/>
        <end position="10"/>
    </location>
</feature>
<proteinExistence type="predicted"/>
<keyword evidence="2" id="KW-0812">Transmembrane</keyword>
<keyword evidence="2" id="KW-1133">Transmembrane helix</keyword>
<evidence type="ECO:0000313" key="4">
    <source>
        <dbReference type="Proteomes" id="UP001152523"/>
    </source>
</evidence>
<dbReference type="EMBL" id="CAMAPF010001045">
    <property type="protein sequence ID" value="CAH9142909.1"/>
    <property type="molecule type" value="Genomic_DNA"/>
</dbReference>
<dbReference type="AlphaFoldDB" id="A0AAV0G4L6"/>
<feature type="region of interest" description="Disordered" evidence="1">
    <location>
        <begin position="1"/>
        <end position="62"/>
    </location>
</feature>
<feature type="compositionally biased region" description="Basic and acidic residues" evidence="1">
    <location>
        <begin position="27"/>
        <end position="48"/>
    </location>
</feature>
<comment type="caution">
    <text evidence="3">The sequence shown here is derived from an EMBL/GenBank/DDBJ whole genome shotgun (WGS) entry which is preliminary data.</text>
</comment>
<gene>
    <name evidence="3" type="ORF">CEPIT_LOCUS40264</name>
</gene>
<sequence>MEDNTTSEMQTLVGRNKDISVPSIMNDDARNRKRSETGRDDKMNKEDEVLLPPPPLLKHRLGANEEPAIRGRCFTVGLGHPRSYALSAFKFFSFTILYFFVNY</sequence>
<name>A0AAV0G4L6_9ASTE</name>
<evidence type="ECO:0000256" key="2">
    <source>
        <dbReference type="SAM" id="Phobius"/>
    </source>
</evidence>
<evidence type="ECO:0000256" key="1">
    <source>
        <dbReference type="SAM" id="MobiDB-lite"/>
    </source>
</evidence>
<keyword evidence="4" id="KW-1185">Reference proteome</keyword>
<reference evidence="3" key="1">
    <citation type="submission" date="2022-07" db="EMBL/GenBank/DDBJ databases">
        <authorList>
            <person name="Macas J."/>
            <person name="Novak P."/>
            <person name="Neumann P."/>
        </authorList>
    </citation>
    <scope>NUCLEOTIDE SEQUENCE</scope>
</reference>
<organism evidence="3 4">
    <name type="scientific">Cuscuta epithymum</name>
    <dbReference type="NCBI Taxonomy" id="186058"/>
    <lineage>
        <taxon>Eukaryota</taxon>
        <taxon>Viridiplantae</taxon>
        <taxon>Streptophyta</taxon>
        <taxon>Embryophyta</taxon>
        <taxon>Tracheophyta</taxon>
        <taxon>Spermatophyta</taxon>
        <taxon>Magnoliopsida</taxon>
        <taxon>eudicotyledons</taxon>
        <taxon>Gunneridae</taxon>
        <taxon>Pentapetalae</taxon>
        <taxon>asterids</taxon>
        <taxon>lamiids</taxon>
        <taxon>Solanales</taxon>
        <taxon>Convolvulaceae</taxon>
        <taxon>Cuscuteae</taxon>
        <taxon>Cuscuta</taxon>
        <taxon>Cuscuta subgen. Cuscuta</taxon>
    </lineage>
</organism>
<accession>A0AAV0G4L6</accession>
<protein>
    <submittedName>
        <fullName evidence="3">Uncharacterized protein</fullName>
    </submittedName>
</protein>
<evidence type="ECO:0000313" key="3">
    <source>
        <dbReference type="EMBL" id="CAH9142909.1"/>
    </source>
</evidence>
<keyword evidence="2" id="KW-0472">Membrane</keyword>